<comment type="caution">
    <text evidence="10">The sequence shown here is derived from an EMBL/GenBank/DDBJ whole genome shotgun (WGS) entry which is preliminary data.</text>
</comment>
<dbReference type="InterPro" id="IPR050297">
    <property type="entry name" value="LipidA_mod_glycosyltrf_83"/>
</dbReference>
<feature type="transmembrane region" description="Helical" evidence="8">
    <location>
        <begin position="450"/>
        <end position="468"/>
    </location>
</feature>
<dbReference type="GO" id="GO:0005886">
    <property type="term" value="C:plasma membrane"/>
    <property type="evidence" value="ECO:0007669"/>
    <property type="project" value="UniProtKB-SubCell"/>
</dbReference>
<keyword evidence="5 8" id="KW-0812">Transmembrane</keyword>
<feature type="transmembrane region" description="Helical" evidence="8">
    <location>
        <begin position="209"/>
        <end position="238"/>
    </location>
</feature>
<comment type="subcellular location">
    <subcellularLocation>
        <location evidence="1">Cell membrane</location>
        <topology evidence="1">Multi-pass membrane protein</topology>
    </subcellularLocation>
</comment>
<keyword evidence="4" id="KW-0808">Transferase</keyword>
<dbReference type="InterPro" id="IPR038731">
    <property type="entry name" value="RgtA/B/C-like"/>
</dbReference>
<dbReference type="GO" id="GO:0010041">
    <property type="term" value="P:response to iron(III) ion"/>
    <property type="evidence" value="ECO:0007669"/>
    <property type="project" value="TreeGrafter"/>
</dbReference>
<evidence type="ECO:0000256" key="3">
    <source>
        <dbReference type="ARBA" id="ARBA00022676"/>
    </source>
</evidence>
<evidence type="ECO:0000256" key="7">
    <source>
        <dbReference type="ARBA" id="ARBA00023136"/>
    </source>
</evidence>
<organism evidence="10 11">
    <name type="scientific">Thermohalobaculum xanthum</name>
    <dbReference type="NCBI Taxonomy" id="2753746"/>
    <lineage>
        <taxon>Bacteria</taxon>
        <taxon>Pseudomonadati</taxon>
        <taxon>Pseudomonadota</taxon>
        <taxon>Alphaproteobacteria</taxon>
        <taxon>Rhodobacterales</taxon>
        <taxon>Paracoccaceae</taxon>
        <taxon>Thermohalobaculum</taxon>
    </lineage>
</organism>
<evidence type="ECO:0000256" key="1">
    <source>
        <dbReference type="ARBA" id="ARBA00004651"/>
    </source>
</evidence>
<keyword evidence="2" id="KW-1003">Cell membrane</keyword>
<evidence type="ECO:0000313" key="11">
    <source>
        <dbReference type="Proteomes" id="UP000655420"/>
    </source>
</evidence>
<dbReference type="PANTHER" id="PTHR33908:SF3">
    <property type="entry name" value="UNDECAPRENYL PHOSPHATE-ALPHA-4-AMINO-4-DEOXY-L-ARABINOSE ARABINOSYL TRANSFERASE"/>
    <property type="match status" value="1"/>
</dbReference>
<dbReference type="GO" id="GO:0009103">
    <property type="term" value="P:lipopolysaccharide biosynthetic process"/>
    <property type="evidence" value="ECO:0007669"/>
    <property type="project" value="TreeGrafter"/>
</dbReference>
<dbReference type="PANTHER" id="PTHR33908">
    <property type="entry name" value="MANNOSYLTRANSFERASE YKCB-RELATED"/>
    <property type="match status" value="1"/>
</dbReference>
<evidence type="ECO:0000256" key="4">
    <source>
        <dbReference type="ARBA" id="ARBA00022679"/>
    </source>
</evidence>
<dbReference type="AlphaFoldDB" id="A0A8J7M8Q7"/>
<feature type="transmembrane region" description="Helical" evidence="8">
    <location>
        <begin position="300"/>
        <end position="319"/>
    </location>
</feature>
<feature type="transmembrane region" description="Helical" evidence="8">
    <location>
        <begin position="416"/>
        <end position="438"/>
    </location>
</feature>
<feature type="transmembrane region" description="Helical" evidence="8">
    <location>
        <begin position="179"/>
        <end position="197"/>
    </location>
</feature>
<protein>
    <submittedName>
        <fullName evidence="10">Glycosyltransferase family 39 protein</fullName>
    </submittedName>
</protein>
<evidence type="ECO:0000256" key="2">
    <source>
        <dbReference type="ARBA" id="ARBA00022475"/>
    </source>
</evidence>
<dbReference type="Pfam" id="PF13231">
    <property type="entry name" value="PMT_2"/>
    <property type="match status" value="1"/>
</dbReference>
<evidence type="ECO:0000256" key="8">
    <source>
        <dbReference type="SAM" id="Phobius"/>
    </source>
</evidence>
<proteinExistence type="predicted"/>
<evidence type="ECO:0000256" key="5">
    <source>
        <dbReference type="ARBA" id="ARBA00022692"/>
    </source>
</evidence>
<dbReference type="Proteomes" id="UP000655420">
    <property type="component" value="Unassembled WGS sequence"/>
</dbReference>
<feature type="transmembrane region" description="Helical" evidence="8">
    <location>
        <begin position="125"/>
        <end position="146"/>
    </location>
</feature>
<reference evidence="10" key="1">
    <citation type="submission" date="2020-12" db="EMBL/GenBank/DDBJ databases">
        <title>Bacterial taxonomy.</title>
        <authorList>
            <person name="Pan X."/>
        </authorList>
    </citation>
    <scope>NUCLEOTIDE SEQUENCE</scope>
    <source>
        <strain evidence="10">M0105</strain>
    </source>
</reference>
<feature type="transmembrane region" description="Helical" evidence="8">
    <location>
        <begin position="250"/>
        <end position="270"/>
    </location>
</feature>
<evidence type="ECO:0000256" key="6">
    <source>
        <dbReference type="ARBA" id="ARBA00022989"/>
    </source>
</evidence>
<keyword evidence="7 8" id="KW-0472">Membrane</keyword>
<evidence type="ECO:0000313" key="10">
    <source>
        <dbReference type="EMBL" id="MBK0400193.1"/>
    </source>
</evidence>
<gene>
    <name evidence="10" type="ORF">H0I76_13425</name>
</gene>
<sequence length="587" mass="61855">MTEAPPSGDNAGQAETGRAPPPARIAIWLDGAFRALLDRAARTPVRAALTVLLVALAVALPGLETLPVTDRDEARFVQATKQMLESGDLVDIRFQDEPRWKKPVGIYWLQALSAGALGGPEAPAWAYRIPSALALVLGALATLWAAWPLVGARAAVVAGIALPTALLATVEGHIAKTDAALMLSAVLVFGALARALAGKAGRFTWLAFWLAMAGAILLKGPVVPAIALLAVLGVWLGLLRLPRIRPLRPLLGLALTIALVAPWLVAIWVVSEGRFFAESVGEDLIAKVQSGQESHGAPPGLYFLLVWVTFWPWAVFLPLAARRLWAARREVAAATALAWVVPFWLVLEAVPTKLPHYVLPLYPVLAIAVAAALTGDGPVSPGRWPARLSAAFTATPALVLALAVVVLPLAVEGRVIWPALTLGLAGAAFGLVGAVAALRGLRLGQAAAGVLAALALYPAALHFALPAMTTAFPSPRMAALAARFSPCASGPLMSLGYREPSLVFLTETATMLGPPDAIAARLAADPGAMVLVEDRWRPTLDKLLGDQAPALVERAAIGYFNYNRGKPETARLLTRDDPRWQPCAARQ</sequence>
<feature type="domain" description="Glycosyltransferase RgtA/B/C/D-like" evidence="9">
    <location>
        <begin position="101"/>
        <end position="265"/>
    </location>
</feature>
<feature type="transmembrane region" description="Helical" evidence="8">
    <location>
        <begin position="388"/>
        <end position="410"/>
    </location>
</feature>
<keyword evidence="6 8" id="KW-1133">Transmembrane helix</keyword>
<dbReference type="EMBL" id="JAEHHL010000008">
    <property type="protein sequence ID" value="MBK0400193.1"/>
    <property type="molecule type" value="Genomic_DNA"/>
</dbReference>
<dbReference type="RefSeq" id="WP_200610671.1">
    <property type="nucleotide sequence ID" value="NZ_JAEHHL010000008.1"/>
</dbReference>
<feature type="transmembrane region" description="Helical" evidence="8">
    <location>
        <begin position="152"/>
        <end position="170"/>
    </location>
</feature>
<evidence type="ECO:0000259" key="9">
    <source>
        <dbReference type="Pfam" id="PF13231"/>
    </source>
</evidence>
<dbReference type="GO" id="GO:0016763">
    <property type="term" value="F:pentosyltransferase activity"/>
    <property type="evidence" value="ECO:0007669"/>
    <property type="project" value="TreeGrafter"/>
</dbReference>
<name>A0A8J7M8Q7_9RHOB</name>
<accession>A0A8J7M8Q7</accession>
<feature type="transmembrane region" description="Helical" evidence="8">
    <location>
        <begin position="45"/>
        <end position="63"/>
    </location>
</feature>
<feature type="transmembrane region" description="Helical" evidence="8">
    <location>
        <begin position="357"/>
        <end position="376"/>
    </location>
</feature>
<keyword evidence="3" id="KW-0328">Glycosyltransferase</keyword>
<keyword evidence="11" id="KW-1185">Reference proteome</keyword>
<feature type="transmembrane region" description="Helical" evidence="8">
    <location>
        <begin position="331"/>
        <end position="351"/>
    </location>
</feature>